<feature type="region of interest" description="Disordered" evidence="4">
    <location>
        <begin position="657"/>
        <end position="744"/>
    </location>
</feature>
<evidence type="ECO:0000259" key="6">
    <source>
        <dbReference type="PROSITE" id="PS50052"/>
    </source>
</evidence>
<proteinExistence type="predicted"/>
<dbReference type="InterPro" id="IPR001478">
    <property type="entry name" value="PDZ"/>
</dbReference>
<dbReference type="SUPFAM" id="SSF51045">
    <property type="entry name" value="WW domain"/>
    <property type="match status" value="2"/>
</dbReference>
<feature type="compositionally biased region" description="Basic and acidic residues" evidence="4">
    <location>
        <begin position="284"/>
        <end position="298"/>
    </location>
</feature>
<dbReference type="PROSITE" id="PS50020">
    <property type="entry name" value="WW_DOMAIN_2"/>
    <property type="match status" value="2"/>
</dbReference>
<dbReference type="Gene3D" id="2.20.70.10">
    <property type="match status" value="2"/>
</dbReference>
<dbReference type="FunFam" id="3.30.63.10:FF:000003">
    <property type="entry name" value="Membrane-associated guanylate kinase, WW and PDZ domain-containing protein 3 isoform 1"/>
    <property type="match status" value="1"/>
</dbReference>
<dbReference type="GO" id="GO:0016020">
    <property type="term" value="C:membrane"/>
    <property type="evidence" value="ECO:0007669"/>
    <property type="project" value="UniProtKB-SubCell"/>
</dbReference>
<sequence length="1252" mass="137519">MRRPAGSFTCTHCACARMARKRARQLATSISAPIFLDLLDYVLTQKKEKLISVACPSDDVPQETVALGLLPAMPRHWSGEVRECRVGERGTLDVPLAGGAQQGQLCYVQRDTEHGLREGDVLLEVQGQKVAGFTLRDAVAWLNHCAKGGAPVALSFAPHDLLERDLRVHLNARFPKNSPDCDLQNTIRDNLYLRTVPCTTRTPREGEVNGVDYTFLSVPEFMRLERSGQLLESGIYEGNHYGTPRPQEECPVANRSSGAHPSSEGKRRRNRSSVEAMTANAMTGEDKHNSSEEPKKVDEEESPLPENWEKAFTEDGEPYYIDHNTGTSQWLDPRPKTKKPASECGEDELPYGWEKIDDPHYGTYYIDHVNKKTQYESPVARNVCSLPEDSKWEKRESVSLHSKEDRHTMQHPGMCVGQYRPPYVFTEDPSELEGTLLRTSLVKGPRGFGFTIVGGDDGQGTREFLQVKALTPHGPAWQDAKMQVGDVLVHVNAQCVLGFSHQEVVSLFQSIPPGEMVHLGVCRGYSLPFDPEDPPCQVITTNGVSASQGKELDGGESTRSAKSMPDLTSGFPSSLGGADPLSVEIVKGKGGFGFTIADSVYGQKVKKILDHDRCRHLQEGDVVTEINGRGVRALPHAQVVQVLKDCPIDTPARITIHRGNKVKSTDDLGVRRSASNNSGHSFRSPEVPSTTTPLFRSKTPTADLYSSREKEAPPQVSRPKTPLLDTRHWQQQRSNSSSEFRAPPPLRTAYSAALDKTTVNPSWYTTLGKLRDTYWSESTGAPPPKERTRSGDSHPKGAPLNDSYEDSVFLSSQSWSSGRPEGDWPQHPTYPSSQQRIPSDSSYPCSTSVRSLSNGGQQHPYQGPLSNGSNMVYPQSPHANNGDHLSYRSSHSQESNCGSLPRRGEWVDLVVTLVRQESGYGFRIVGGTEEGSQVSVGHLVPGGAAEVDGRVRTGDEIVSVEGAPVLSTSHHRVVQMVAGAAPTVTLGLRRRGHPTGSYPPSEGSVLYPYDVTISREENEGFGFVIISSVSRAGATIGRILEGSPAEGRLRVGDRILRVNGASILHLHHGETVNLIKECGRQITLTIGQPQEDASPRGEGAQYHAIELRRGAKGFGFSIRGGREFHHMPLFVLRIAEGGPAHIDGKLVVGDQLIEINGQNTKNMTHAQAIELIRQGNDLVRLLVRRGSLQEGMGQLSLDSDPFEAGRPPPEVNGGRMYQRKSSSSFSYDNGLPDEPHFPPPSRYHTWNYEQHH</sequence>
<dbReference type="Pfam" id="PF00397">
    <property type="entry name" value="WW"/>
    <property type="match status" value="1"/>
</dbReference>
<dbReference type="CDD" id="cd06735">
    <property type="entry name" value="PDZ5_MAGI-1_3-like"/>
    <property type="match status" value="1"/>
</dbReference>
<evidence type="ECO:0000256" key="1">
    <source>
        <dbReference type="ARBA" id="ARBA00004170"/>
    </source>
</evidence>
<gene>
    <name evidence="8" type="ORF">JTE90_006121</name>
</gene>
<dbReference type="SMART" id="SM00456">
    <property type="entry name" value="WW"/>
    <property type="match status" value="2"/>
</dbReference>
<feature type="domain" description="WW" evidence="5">
    <location>
        <begin position="347"/>
        <end position="380"/>
    </location>
</feature>
<dbReference type="FunFam" id="2.30.42.10:FF:000144">
    <property type="entry name" value="Membrane associated guanylate kinase, WW and PDZ domain containing 2"/>
    <property type="match status" value="1"/>
</dbReference>
<dbReference type="PROSITE" id="PS01159">
    <property type="entry name" value="WW_DOMAIN_1"/>
    <property type="match status" value="1"/>
</dbReference>
<comment type="caution">
    <text evidence="8">The sequence shown here is derived from an EMBL/GenBank/DDBJ whole genome shotgun (WGS) entry which is preliminary data.</text>
</comment>
<feature type="domain" description="PDZ" evidence="7">
    <location>
        <begin position="1104"/>
        <end position="1187"/>
    </location>
</feature>
<feature type="region of interest" description="Disordered" evidence="4">
    <location>
        <begin position="1192"/>
        <end position="1252"/>
    </location>
</feature>
<dbReference type="EMBL" id="JAFNEN010000161">
    <property type="protein sequence ID" value="KAG8191377.1"/>
    <property type="molecule type" value="Genomic_DNA"/>
</dbReference>
<evidence type="ECO:0000259" key="7">
    <source>
        <dbReference type="PROSITE" id="PS50106"/>
    </source>
</evidence>
<feature type="region of interest" description="Disordered" evidence="4">
    <location>
        <begin position="235"/>
        <end position="344"/>
    </location>
</feature>
<dbReference type="SMART" id="SM00072">
    <property type="entry name" value="GuKc"/>
    <property type="match status" value="1"/>
</dbReference>
<feature type="compositionally biased region" description="Polar residues" evidence="4">
    <location>
        <begin position="829"/>
        <end position="879"/>
    </location>
</feature>
<dbReference type="CDD" id="cd06734">
    <property type="entry name" value="PDZ4_MAGI-1_3-like"/>
    <property type="match status" value="1"/>
</dbReference>
<feature type="compositionally biased region" description="Polar residues" evidence="4">
    <location>
        <begin position="729"/>
        <end position="739"/>
    </location>
</feature>
<evidence type="ECO:0000259" key="5">
    <source>
        <dbReference type="PROSITE" id="PS50020"/>
    </source>
</evidence>
<accession>A0AAV6V4J5</accession>
<feature type="domain" description="PDZ" evidence="7">
    <location>
        <begin position="1010"/>
        <end position="1090"/>
    </location>
</feature>
<dbReference type="PROSITE" id="PS00856">
    <property type="entry name" value="GUANYLATE_KINASE_1"/>
    <property type="match status" value="1"/>
</dbReference>
<comment type="subcellular location">
    <subcellularLocation>
        <location evidence="1">Membrane</location>
        <topology evidence="1">Peripheral membrane protein</topology>
    </subcellularLocation>
</comment>
<dbReference type="PANTHER" id="PTHR10316">
    <property type="entry name" value="MEMBRANE ASSOCIATED GUANYLATE KINASE-RELATED"/>
    <property type="match status" value="1"/>
</dbReference>
<evidence type="ECO:0000256" key="4">
    <source>
        <dbReference type="SAM" id="MobiDB-lite"/>
    </source>
</evidence>
<dbReference type="InterPro" id="IPR036020">
    <property type="entry name" value="WW_dom_sf"/>
</dbReference>
<dbReference type="InterPro" id="IPR008144">
    <property type="entry name" value="Guanylate_kin-like_dom"/>
</dbReference>
<dbReference type="CDD" id="cd00201">
    <property type="entry name" value="WW"/>
    <property type="match status" value="2"/>
</dbReference>
<dbReference type="AlphaFoldDB" id="A0AAV6V4J5"/>
<evidence type="ECO:0000256" key="2">
    <source>
        <dbReference type="ARBA" id="ARBA00022737"/>
    </source>
</evidence>
<feature type="domain" description="WW" evidence="5">
    <location>
        <begin position="302"/>
        <end position="335"/>
    </location>
</feature>
<feature type="domain" description="Guanylate kinase-like" evidence="6">
    <location>
        <begin position="150"/>
        <end position="243"/>
    </location>
</feature>
<feature type="region of interest" description="Disordered" evidence="4">
    <location>
        <begin position="774"/>
        <end position="901"/>
    </location>
</feature>
<organism evidence="8 9">
    <name type="scientific">Oedothorax gibbosus</name>
    <dbReference type="NCBI Taxonomy" id="931172"/>
    <lineage>
        <taxon>Eukaryota</taxon>
        <taxon>Metazoa</taxon>
        <taxon>Ecdysozoa</taxon>
        <taxon>Arthropoda</taxon>
        <taxon>Chelicerata</taxon>
        <taxon>Arachnida</taxon>
        <taxon>Araneae</taxon>
        <taxon>Araneomorphae</taxon>
        <taxon>Entelegynae</taxon>
        <taxon>Araneoidea</taxon>
        <taxon>Linyphiidae</taxon>
        <taxon>Erigoninae</taxon>
        <taxon>Oedothorax</taxon>
    </lineage>
</organism>
<feature type="domain" description="PDZ" evidence="7">
    <location>
        <begin position="438"/>
        <end position="510"/>
    </location>
</feature>
<evidence type="ECO:0000313" key="8">
    <source>
        <dbReference type="EMBL" id="KAG8191377.1"/>
    </source>
</evidence>
<reference evidence="8 9" key="1">
    <citation type="journal article" date="2022" name="Nat. Ecol. Evol.">
        <title>A masculinizing supergene underlies an exaggerated male reproductive morph in a spider.</title>
        <authorList>
            <person name="Hendrickx F."/>
            <person name="De Corte Z."/>
            <person name="Sonet G."/>
            <person name="Van Belleghem S.M."/>
            <person name="Kostlbacher S."/>
            <person name="Vangestel C."/>
        </authorList>
    </citation>
    <scope>NUCLEOTIDE SEQUENCE [LARGE SCALE GENOMIC DNA]</scope>
    <source>
        <strain evidence="8">W744_W776</strain>
    </source>
</reference>
<keyword evidence="2" id="KW-0677">Repeat</keyword>
<dbReference type="SUPFAM" id="SSF52540">
    <property type="entry name" value="P-loop containing nucleoside triphosphate hydrolases"/>
    <property type="match status" value="1"/>
</dbReference>
<dbReference type="FunFam" id="2.20.70.10:FF:000001">
    <property type="entry name" value="Membrane-associated guanylate kinase, WW and PDZ domain-containing protein 1"/>
    <property type="match status" value="1"/>
</dbReference>
<dbReference type="CDD" id="cd06732">
    <property type="entry name" value="PDZ2_MAGI-1_3-like"/>
    <property type="match status" value="1"/>
</dbReference>
<dbReference type="GO" id="GO:0005737">
    <property type="term" value="C:cytoplasm"/>
    <property type="evidence" value="ECO:0007669"/>
    <property type="project" value="TreeGrafter"/>
</dbReference>
<dbReference type="PROSITE" id="PS50106">
    <property type="entry name" value="PDZ"/>
    <property type="match status" value="5"/>
</dbReference>
<feature type="compositionally biased region" description="Polar residues" evidence="4">
    <location>
        <begin position="673"/>
        <end position="700"/>
    </location>
</feature>
<dbReference type="InterPro" id="IPR001202">
    <property type="entry name" value="WW_dom"/>
</dbReference>
<feature type="region of interest" description="Disordered" evidence="4">
    <location>
        <begin position="544"/>
        <end position="575"/>
    </location>
</feature>
<evidence type="ECO:0000256" key="3">
    <source>
        <dbReference type="ARBA" id="ARBA00023136"/>
    </source>
</evidence>
<dbReference type="Proteomes" id="UP000827092">
    <property type="component" value="Unassembled WGS sequence"/>
</dbReference>
<dbReference type="Gene3D" id="2.30.42.10">
    <property type="match status" value="6"/>
</dbReference>
<dbReference type="InterPro" id="IPR036034">
    <property type="entry name" value="PDZ_sf"/>
</dbReference>
<evidence type="ECO:0008006" key="10">
    <source>
        <dbReference type="Google" id="ProtNLM"/>
    </source>
</evidence>
<dbReference type="SMART" id="SM00228">
    <property type="entry name" value="PDZ"/>
    <property type="match status" value="6"/>
</dbReference>
<keyword evidence="9" id="KW-1185">Reference proteome</keyword>
<dbReference type="InterPro" id="IPR008145">
    <property type="entry name" value="GK/Ca_channel_bsu"/>
</dbReference>
<name>A0AAV6V4J5_9ARAC</name>
<feature type="domain" description="PDZ" evidence="7">
    <location>
        <begin position="582"/>
        <end position="645"/>
    </location>
</feature>
<dbReference type="CDD" id="cd06731">
    <property type="entry name" value="PDZ1_MAGI-1_3-like"/>
    <property type="match status" value="1"/>
</dbReference>
<dbReference type="FunFam" id="2.30.42.10:FF:000005">
    <property type="entry name" value="Membrane associated guanylate kinase, WW and PDZ domain containing 1"/>
    <property type="match status" value="1"/>
</dbReference>
<dbReference type="Pfam" id="PF00625">
    <property type="entry name" value="Guanylate_kin"/>
    <property type="match status" value="1"/>
</dbReference>
<dbReference type="Gene3D" id="3.30.63.10">
    <property type="entry name" value="Guanylate Kinase phosphate binding domain"/>
    <property type="match status" value="1"/>
</dbReference>
<keyword evidence="3" id="KW-0472">Membrane</keyword>
<dbReference type="Pfam" id="PF00595">
    <property type="entry name" value="PDZ"/>
    <property type="match status" value="5"/>
</dbReference>
<dbReference type="SUPFAM" id="SSF50156">
    <property type="entry name" value="PDZ domain-like"/>
    <property type="match status" value="6"/>
</dbReference>
<dbReference type="InterPro" id="IPR020590">
    <property type="entry name" value="Guanylate_kinase_CS"/>
</dbReference>
<feature type="compositionally biased region" description="Polar residues" evidence="4">
    <location>
        <begin position="887"/>
        <end position="898"/>
    </location>
</feature>
<dbReference type="InterPro" id="IPR027417">
    <property type="entry name" value="P-loop_NTPase"/>
</dbReference>
<dbReference type="PROSITE" id="PS50052">
    <property type="entry name" value="GUANYLATE_KINASE_2"/>
    <property type="match status" value="1"/>
</dbReference>
<dbReference type="CDD" id="cd06733">
    <property type="entry name" value="PDZ3_MAGI-1_3-like"/>
    <property type="match status" value="1"/>
</dbReference>
<dbReference type="PANTHER" id="PTHR10316:SF40">
    <property type="entry name" value="LD27118P"/>
    <property type="match status" value="1"/>
</dbReference>
<feature type="compositionally biased region" description="Basic and acidic residues" evidence="4">
    <location>
        <begin position="784"/>
        <end position="795"/>
    </location>
</feature>
<dbReference type="GO" id="GO:0007165">
    <property type="term" value="P:signal transduction"/>
    <property type="evidence" value="ECO:0007669"/>
    <property type="project" value="TreeGrafter"/>
</dbReference>
<feature type="domain" description="PDZ" evidence="7">
    <location>
        <begin position="910"/>
        <end position="992"/>
    </location>
</feature>
<protein>
    <recommendedName>
        <fullName evidence="10">Membrane-associated guanylate kinase, WW and PDZ domain-containing protein 2-like</fullName>
    </recommendedName>
</protein>
<evidence type="ECO:0000313" key="9">
    <source>
        <dbReference type="Proteomes" id="UP000827092"/>
    </source>
</evidence>